<organism evidence="1 2">
    <name type="scientific">Hypsizygus marmoreus</name>
    <name type="common">White beech mushroom</name>
    <name type="synonym">Agaricus marmoreus</name>
    <dbReference type="NCBI Taxonomy" id="39966"/>
    <lineage>
        <taxon>Eukaryota</taxon>
        <taxon>Fungi</taxon>
        <taxon>Dikarya</taxon>
        <taxon>Basidiomycota</taxon>
        <taxon>Agaricomycotina</taxon>
        <taxon>Agaricomycetes</taxon>
        <taxon>Agaricomycetidae</taxon>
        <taxon>Agaricales</taxon>
        <taxon>Tricholomatineae</taxon>
        <taxon>Lyophyllaceae</taxon>
        <taxon>Hypsizygus</taxon>
    </lineage>
</organism>
<gene>
    <name evidence="1" type="ORF">Hypma_007288</name>
</gene>
<evidence type="ECO:0000313" key="1">
    <source>
        <dbReference type="EMBL" id="RDB30425.1"/>
    </source>
</evidence>
<dbReference type="Proteomes" id="UP000076154">
    <property type="component" value="Unassembled WGS sequence"/>
</dbReference>
<evidence type="ECO:0000313" key="2">
    <source>
        <dbReference type="Proteomes" id="UP000076154"/>
    </source>
</evidence>
<sequence>MSRLFALAEKEASCSADDVIKGLLGSWKPILQLQRPLWDNTVYRMEGGLRLPRAMGGGPLKPSGQP</sequence>
<proteinExistence type="predicted"/>
<name>A0A369KCN7_HYPMA</name>
<accession>A0A369KCN7</accession>
<comment type="caution">
    <text evidence="1">The sequence shown here is derived from an EMBL/GenBank/DDBJ whole genome shotgun (WGS) entry which is preliminary data.</text>
</comment>
<reference evidence="1" key="1">
    <citation type="submission" date="2018-04" db="EMBL/GenBank/DDBJ databases">
        <title>Whole genome sequencing of Hypsizygus marmoreus.</title>
        <authorList>
            <person name="Choi I.-G."/>
            <person name="Min B."/>
            <person name="Kim J.-G."/>
            <person name="Kim S."/>
            <person name="Oh Y.-L."/>
            <person name="Kong W.-S."/>
            <person name="Park H."/>
            <person name="Jeong J."/>
            <person name="Song E.-S."/>
        </authorList>
    </citation>
    <scope>NUCLEOTIDE SEQUENCE [LARGE SCALE GENOMIC DNA]</scope>
    <source>
        <strain evidence="1">51987-8</strain>
    </source>
</reference>
<dbReference type="InParanoid" id="A0A369KCN7"/>
<dbReference type="AlphaFoldDB" id="A0A369KCN7"/>
<keyword evidence="2" id="KW-1185">Reference proteome</keyword>
<protein>
    <submittedName>
        <fullName evidence="1">Uncharacterized protein</fullName>
    </submittedName>
</protein>
<dbReference type="EMBL" id="LUEZ02000005">
    <property type="protein sequence ID" value="RDB30425.1"/>
    <property type="molecule type" value="Genomic_DNA"/>
</dbReference>